<dbReference type="AlphaFoldDB" id="A0A6A6NLH9"/>
<keyword evidence="3" id="KW-1185">Reference proteome</keyword>
<reference evidence="2" key="1">
    <citation type="journal article" date="2020" name="Stud. Mycol.">
        <title>101 Dothideomycetes genomes: a test case for predicting lifestyles and emergence of pathogens.</title>
        <authorList>
            <person name="Haridas S."/>
            <person name="Albert R."/>
            <person name="Binder M."/>
            <person name="Bloem J."/>
            <person name="Labutti K."/>
            <person name="Salamov A."/>
            <person name="Andreopoulos B."/>
            <person name="Baker S."/>
            <person name="Barry K."/>
            <person name="Bills G."/>
            <person name="Bluhm B."/>
            <person name="Cannon C."/>
            <person name="Castanera R."/>
            <person name="Culley D."/>
            <person name="Daum C."/>
            <person name="Ezra D."/>
            <person name="Gonzalez J."/>
            <person name="Henrissat B."/>
            <person name="Kuo A."/>
            <person name="Liang C."/>
            <person name="Lipzen A."/>
            <person name="Lutzoni F."/>
            <person name="Magnuson J."/>
            <person name="Mondo S."/>
            <person name="Nolan M."/>
            <person name="Ohm R."/>
            <person name="Pangilinan J."/>
            <person name="Park H.-J."/>
            <person name="Ramirez L."/>
            <person name="Alfaro M."/>
            <person name="Sun H."/>
            <person name="Tritt A."/>
            <person name="Yoshinaga Y."/>
            <person name="Zwiers L.-H."/>
            <person name="Turgeon B."/>
            <person name="Goodwin S."/>
            <person name="Spatafora J."/>
            <person name="Crous P."/>
            <person name="Grigoriev I."/>
        </authorList>
    </citation>
    <scope>NUCLEOTIDE SEQUENCE</scope>
    <source>
        <strain evidence="2">ATCC 16933</strain>
    </source>
</reference>
<sequence>MGRRDGQVIIIRRDRFTTDVAHFVMLVRGLGAVTFWGRNPGAILRSRIQQANRLHPIGPAVRCSHSAQDFPGPAITPARRADPERNLLGFRNVPALPAAARRFTSRMVAQSAPSICYTGLALRTYLGRYARGLGYQLSSVVPFSFPSSRSLLARDRRRARSSEEG</sequence>
<gene>
    <name evidence="2" type="ORF">BDY21DRAFT_359097</name>
</gene>
<keyword evidence="1" id="KW-0812">Transmembrane</keyword>
<evidence type="ECO:0000313" key="2">
    <source>
        <dbReference type="EMBL" id="KAF2452509.1"/>
    </source>
</evidence>
<proteinExistence type="predicted"/>
<accession>A0A6A6NLH9</accession>
<organism evidence="2 3">
    <name type="scientific">Lineolata rhizophorae</name>
    <dbReference type="NCBI Taxonomy" id="578093"/>
    <lineage>
        <taxon>Eukaryota</taxon>
        <taxon>Fungi</taxon>
        <taxon>Dikarya</taxon>
        <taxon>Ascomycota</taxon>
        <taxon>Pezizomycotina</taxon>
        <taxon>Dothideomycetes</taxon>
        <taxon>Dothideomycetes incertae sedis</taxon>
        <taxon>Lineolatales</taxon>
        <taxon>Lineolataceae</taxon>
        <taxon>Lineolata</taxon>
    </lineage>
</organism>
<evidence type="ECO:0000256" key="1">
    <source>
        <dbReference type="SAM" id="Phobius"/>
    </source>
</evidence>
<dbReference type="Proteomes" id="UP000799766">
    <property type="component" value="Unassembled WGS sequence"/>
</dbReference>
<keyword evidence="1" id="KW-1133">Transmembrane helix</keyword>
<keyword evidence="1" id="KW-0472">Membrane</keyword>
<evidence type="ECO:0000313" key="3">
    <source>
        <dbReference type="Proteomes" id="UP000799766"/>
    </source>
</evidence>
<feature type="transmembrane region" description="Helical" evidence="1">
    <location>
        <begin position="20"/>
        <end position="37"/>
    </location>
</feature>
<dbReference type="EMBL" id="MU001708">
    <property type="protein sequence ID" value="KAF2452509.1"/>
    <property type="molecule type" value="Genomic_DNA"/>
</dbReference>
<name>A0A6A6NLH9_9PEZI</name>
<protein>
    <submittedName>
        <fullName evidence="2">Uncharacterized protein</fullName>
    </submittedName>
</protein>